<keyword evidence="10" id="KW-0007">Acetylation</keyword>
<comment type="function">
    <text evidence="17">Appears to play a role in cell sterol metabolism. It may function to protect cells from over-accumulation of cholesterol.</text>
</comment>
<dbReference type="GO" id="GO:0003729">
    <property type="term" value="F:mRNA binding"/>
    <property type="evidence" value="ECO:0007669"/>
    <property type="project" value="TreeGrafter"/>
</dbReference>
<evidence type="ECO:0000256" key="15">
    <source>
        <dbReference type="ARBA" id="ARBA00023242"/>
    </source>
</evidence>
<evidence type="ECO:0000256" key="13">
    <source>
        <dbReference type="ARBA" id="ARBA00023166"/>
    </source>
</evidence>
<dbReference type="SUPFAM" id="SSF54791">
    <property type="entry name" value="Eukaryotic type KH-domain (KH-domain type I)"/>
    <property type="match status" value="12"/>
</dbReference>
<evidence type="ECO:0000256" key="18">
    <source>
        <dbReference type="ARBA" id="ARBA00077940"/>
    </source>
</evidence>
<evidence type="ECO:0000256" key="3">
    <source>
        <dbReference type="ARBA" id="ARBA00022448"/>
    </source>
</evidence>
<dbReference type="FunFam" id="3.30.1370.10:FF:000039">
    <property type="entry name" value="vigilin isoform X1"/>
    <property type="match status" value="1"/>
</dbReference>
<keyword evidence="8" id="KW-0345">HDL</keyword>
<dbReference type="Ensembl" id="ENSOMYT00000061208.2">
    <property type="protein sequence ID" value="ENSOMYP00000056223.2"/>
    <property type="gene ID" value="ENSOMYG00000025684.2"/>
</dbReference>
<evidence type="ECO:0000256" key="20">
    <source>
        <dbReference type="SAM" id="MobiDB-lite"/>
    </source>
</evidence>
<dbReference type="GO" id="GO:0005634">
    <property type="term" value="C:nucleus"/>
    <property type="evidence" value="ECO:0007669"/>
    <property type="project" value="UniProtKB-SubCell"/>
</dbReference>
<evidence type="ECO:0000256" key="10">
    <source>
        <dbReference type="ARBA" id="ARBA00022990"/>
    </source>
</evidence>
<evidence type="ECO:0000256" key="12">
    <source>
        <dbReference type="ARBA" id="ARBA00023098"/>
    </source>
</evidence>
<keyword evidence="5" id="KW-0153">Cholesterol metabolism</keyword>
<reference evidence="22" key="1">
    <citation type="submission" date="2020-07" db="EMBL/GenBank/DDBJ databases">
        <title>A long reads based de novo assembly of the rainbow trout Arlee double haploid line genome.</title>
        <authorList>
            <person name="Gao G."/>
            <person name="Palti Y."/>
        </authorList>
    </citation>
    <scope>NUCLEOTIDE SEQUENCE [LARGE SCALE GENOMIC DNA]</scope>
</reference>
<keyword evidence="23" id="KW-1185">Reference proteome</keyword>
<comment type="subcellular location">
    <subcellularLocation>
        <location evidence="2">Cytoplasm</location>
    </subcellularLocation>
    <subcellularLocation>
        <location evidence="1">Nucleus</location>
    </subcellularLocation>
</comment>
<dbReference type="PROSITE" id="PS50084">
    <property type="entry name" value="KH_TYPE_1"/>
    <property type="match status" value="13"/>
</dbReference>
<evidence type="ECO:0000313" key="23">
    <source>
        <dbReference type="Proteomes" id="UP000694395"/>
    </source>
</evidence>
<dbReference type="CDD" id="cd22416">
    <property type="entry name" value="KH-I_Vigilin_rpt13"/>
    <property type="match status" value="1"/>
</dbReference>
<dbReference type="GO" id="GO:0006869">
    <property type="term" value="P:lipid transport"/>
    <property type="evidence" value="ECO:0007669"/>
    <property type="project" value="UniProtKB-KW"/>
</dbReference>
<dbReference type="FunFam" id="3.30.1370.10:FF:000046">
    <property type="entry name" value="High density lipoprotein binding protein"/>
    <property type="match status" value="1"/>
</dbReference>
<keyword evidence="13" id="KW-1207">Sterol metabolism</keyword>
<evidence type="ECO:0000256" key="8">
    <source>
        <dbReference type="ARBA" id="ARBA00022850"/>
    </source>
</evidence>
<dbReference type="CDD" id="cd22405">
    <property type="entry name" value="KH-I_Vigilin_rpt1"/>
    <property type="match status" value="1"/>
</dbReference>
<feature type="domain" description="K Homology" evidence="21">
    <location>
        <begin position="290"/>
        <end position="356"/>
    </location>
</feature>
<dbReference type="InterPro" id="IPR004088">
    <property type="entry name" value="KH_dom_type_1"/>
</dbReference>
<evidence type="ECO:0000256" key="7">
    <source>
        <dbReference type="ARBA" id="ARBA00022737"/>
    </source>
</evidence>
<dbReference type="InterPro" id="IPR036612">
    <property type="entry name" value="KH_dom_type_1_sf"/>
</dbReference>
<evidence type="ECO:0000256" key="9">
    <source>
        <dbReference type="ARBA" id="ARBA00022884"/>
    </source>
</evidence>
<feature type="region of interest" description="Disordered" evidence="20">
    <location>
        <begin position="1161"/>
        <end position="1192"/>
    </location>
</feature>
<feature type="domain" description="K Homology" evidence="21">
    <location>
        <begin position="892"/>
        <end position="958"/>
    </location>
</feature>
<protein>
    <recommendedName>
        <fullName evidence="16">Vigilin</fullName>
    </recommendedName>
    <alternativeName>
        <fullName evidence="18">High density lipoprotein-binding protein</fullName>
    </alternativeName>
</protein>
<evidence type="ECO:0000256" key="1">
    <source>
        <dbReference type="ARBA" id="ARBA00004123"/>
    </source>
</evidence>
<dbReference type="InterPro" id="IPR004087">
    <property type="entry name" value="KH_dom"/>
</dbReference>
<dbReference type="Proteomes" id="UP000694395">
    <property type="component" value="Chromosome 21"/>
</dbReference>
<dbReference type="Gene3D" id="3.30.1370.10">
    <property type="entry name" value="K Homology domain, type 1"/>
    <property type="match status" value="12"/>
</dbReference>
<dbReference type="SMART" id="SM00322">
    <property type="entry name" value="KH"/>
    <property type="match status" value="13"/>
</dbReference>
<dbReference type="CDD" id="cd22414">
    <property type="entry name" value="KH-I_Vigilin_rpt11"/>
    <property type="match status" value="1"/>
</dbReference>
<feature type="domain" description="K Homology" evidence="21">
    <location>
        <begin position="970"/>
        <end position="1039"/>
    </location>
</feature>
<sequence>MSSVAVLTPESFAEHRSGVPEDEAYIPTYLEAFPPLPENKGAPGDKSGEPAGAWGSKIRPIKASVITQVFNVPLEERRYKDNSQFGDGGEEAKVCLDIMQRTGAHIELSLAKDQGLSIMVTGKLDSVMKARKEIVSRLQTQASATVAVPKEHHRFVIGKNGEKLQELELKTATKIAIPRPDDPSLNIRITGTKEGIEKARHEILLISAEQVRGVEVKKSQHKYIVGPKGNSLHEIMETTGVSVEMPPLDSCSETIILRGEPDKLGPALTQVYAKVIGGGGGTIYSVCAKSVMVVEVTAPAWLHRFIIGKKGQNIGRITQQLPKVHIEFTDGEERISLEGPTEEVEQAQVQIQDIIRDLLVRMDYTDVNIDQRFHRHLIGKNGANINRIKEQYKVSVWIPQEPDRSGLVRIEGDPKGVQLARRELMEMAQRMENERTKDLIVEQKFHRAIIGQKGEKIKEVRDKFPEVMINFPDPAQKSDIVQLRGPKNEVEKCAKFLAKLIADLMENSFSLSIPIFKQFHKNIIGKGGANIKKIREETTTKIDLPTENSNSEMIVITGRKNHCEAARDRILAIQRELANIKESDVTIPAKLHNSLIGSKGCLVRAVMEDCGGVHIHFPSEGSGSDRVTVRGPAGEVERAKRQLLQLAEEKQVNNFTAELQAKPEYHKFLIGKGGVNVRGVRDRTGARIIFPSPDEPEQELITIIGREEAVRLAQKELETLVKNLDDVVEDSMVVETRHHRYFVCRRGQVLRELAEEYGGVAVSFPRTGTHSDRITLKGAKDCVEAAKRRIQEIIEDLEAQVSVEVAVPQRYHRAVMGPKGVRIQQITRDYEVQVKFPERDDNNTAGQEPPQENGDASPEAEFVLRKCDVITISGRTEKCELAKIALLALVPVTEDVEVSFELHRYIIGQKGSGIRKMMEEYEVNIWVPQPEQQSDVIKVTGQVANVERAKSGLLERVKELQAEQEDRALRSFKVSISVDPKFHPKIIGRKGAVISQIRKDHDVNVQFPDKGDELQDVIVISGYERNTEEARSAIEQLVSTLQEMVSHDVHLDPRTHARIIGARGKAVRKTMEEFKVDIRFPQPGSEDPGRVTVTGLPESVDNAVDHLLNLEEEYMLSVTETETMAAYMKPPSRYGGGGVGGGDISGGAAKGFVVRDAPWNDKAPDMSNAEDFPTFGAGLAPKQTSAWGPKKF</sequence>
<reference evidence="22" key="2">
    <citation type="submission" date="2025-08" db="UniProtKB">
        <authorList>
            <consortium name="Ensembl"/>
        </authorList>
    </citation>
    <scope>IDENTIFICATION</scope>
</reference>
<evidence type="ECO:0000256" key="11">
    <source>
        <dbReference type="ARBA" id="ARBA00023055"/>
    </source>
</evidence>
<keyword evidence="15" id="KW-0539">Nucleus</keyword>
<keyword evidence="12" id="KW-0443">Lipid metabolism</keyword>
<proteinExistence type="predicted"/>
<evidence type="ECO:0000256" key="16">
    <source>
        <dbReference type="ARBA" id="ARBA00039270"/>
    </source>
</evidence>
<keyword evidence="14" id="KW-0753">Steroid metabolism</keyword>
<dbReference type="GO" id="GO:0034364">
    <property type="term" value="C:high-density lipoprotein particle"/>
    <property type="evidence" value="ECO:0007669"/>
    <property type="project" value="UniProtKB-KW"/>
</dbReference>
<accession>A0A8C7RSE7</accession>
<dbReference type="CDD" id="cd02394">
    <property type="entry name" value="KH-I_Vigilin_rpt6"/>
    <property type="match status" value="1"/>
</dbReference>
<evidence type="ECO:0000256" key="19">
    <source>
        <dbReference type="PROSITE-ProRule" id="PRU00117"/>
    </source>
</evidence>
<dbReference type="CDD" id="cd22415">
    <property type="entry name" value="KH-I_Vigilin_rpt12"/>
    <property type="match status" value="1"/>
</dbReference>
<evidence type="ECO:0000256" key="6">
    <source>
        <dbReference type="ARBA" id="ARBA00022553"/>
    </source>
</evidence>
<evidence type="ECO:0000259" key="21">
    <source>
        <dbReference type="SMART" id="SM00322"/>
    </source>
</evidence>
<evidence type="ECO:0000256" key="5">
    <source>
        <dbReference type="ARBA" id="ARBA00022548"/>
    </source>
</evidence>
<evidence type="ECO:0000256" key="2">
    <source>
        <dbReference type="ARBA" id="ARBA00004496"/>
    </source>
</evidence>
<dbReference type="InterPro" id="IPR057778">
    <property type="entry name" value="KH_Vigilin_N"/>
</dbReference>
<evidence type="ECO:0000313" key="22">
    <source>
        <dbReference type="Ensembl" id="ENSOMYP00000056223.2"/>
    </source>
</evidence>
<dbReference type="CDD" id="cd22417">
    <property type="entry name" value="KH-I_Vigilin_rpt14"/>
    <property type="match status" value="1"/>
</dbReference>
<keyword evidence="9 19" id="KW-0694">RNA-binding</keyword>
<name>A0A8C7RSE7_ONCMY</name>
<dbReference type="GO" id="GO:0005737">
    <property type="term" value="C:cytoplasm"/>
    <property type="evidence" value="ECO:0007669"/>
    <property type="project" value="UniProtKB-SubCell"/>
</dbReference>
<dbReference type="AlphaFoldDB" id="A0A8C7RSE7"/>
<reference evidence="22" key="3">
    <citation type="submission" date="2025-09" db="UniProtKB">
        <authorList>
            <consortium name="Ensembl"/>
        </authorList>
    </citation>
    <scope>IDENTIFICATION</scope>
</reference>
<dbReference type="CDD" id="cd22418">
    <property type="entry name" value="KH-I_Vigilin_rpt15"/>
    <property type="match status" value="1"/>
</dbReference>
<feature type="domain" description="K Homology" evidence="21">
    <location>
        <begin position="1043"/>
        <end position="1112"/>
    </location>
</feature>
<keyword evidence="4" id="KW-0963">Cytoplasm</keyword>
<keyword evidence="6" id="KW-0597">Phosphoprotein</keyword>
<evidence type="ECO:0000256" key="17">
    <source>
        <dbReference type="ARBA" id="ARBA00055815"/>
    </source>
</evidence>
<feature type="domain" description="K Homology" evidence="21">
    <location>
        <begin position="579"/>
        <end position="648"/>
    </location>
</feature>
<dbReference type="CDD" id="cd22410">
    <property type="entry name" value="KH-I_Vigilin_rpt7"/>
    <property type="match status" value="1"/>
</dbReference>
<feature type="domain" description="K Homology" evidence="21">
    <location>
        <begin position="653"/>
        <end position="722"/>
    </location>
</feature>
<dbReference type="GeneTree" id="ENSGT00940000165211"/>
<dbReference type="Pfam" id="PF00013">
    <property type="entry name" value="KH_1"/>
    <property type="match status" value="13"/>
</dbReference>
<dbReference type="CDD" id="cd22411">
    <property type="entry name" value="KH-I_Vigilin_rpt8"/>
    <property type="match status" value="1"/>
</dbReference>
<feature type="domain" description="K Homology" evidence="21">
    <location>
        <begin position="209"/>
        <end position="276"/>
    </location>
</feature>
<evidence type="ECO:0000256" key="14">
    <source>
        <dbReference type="ARBA" id="ARBA00023221"/>
    </source>
</evidence>
<keyword evidence="7" id="KW-0677">Repeat</keyword>
<feature type="region of interest" description="Disordered" evidence="20">
    <location>
        <begin position="839"/>
        <end position="858"/>
    </location>
</feature>
<keyword evidence="3" id="KW-0813">Transport</keyword>
<feature type="domain" description="K Homology" evidence="21">
    <location>
        <begin position="507"/>
        <end position="575"/>
    </location>
</feature>
<dbReference type="FunFam" id="3.30.1370.10:FF:000033">
    <property type="entry name" value="vigilin isoform X1"/>
    <property type="match status" value="1"/>
</dbReference>
<dbReference type="FunFam" id="3.30.1370.10:FF:000018">
    <property type="entry name" value="vigilin isoform X1"/>
    <property type="match status" value="2"/>
</dbReference>
<feature type="domain" description="K Homology" evidence="21">
    <location>
        <begin position="140"/>
        <end position="208"/>
    </location>
</feature>
<dbReference type="GO" id="GO:0008203">
    <property type="term" value="P:cholesterol metabolic process"/>
    <property type="evidence" value="ECO:0007669"/>
    <property type="project" value="UniProtKB-KW"/>
</dbReference>
<feature type="domain" description="K Homology" evidence="21">
    <location>
        <begin position="433"/>
        <end position="502"/>
    </location>
</feature>
<dbReference type="CDD" id="cd22408">
    <property type="entry name" value="KH-I_Vigilin_rpt4"/>
    <property type="match status" value="1"/>
</dbReference>
<dbReference type="CDD" id="cd22412">
    <property type="entry name" value="KH-I_Vigilin_rpt9"/>
    <property type="match status" value="1"/>
</dbReference>
<feature type="domain" description="K Homology" evidence="21">
    <location>
        <begin position="799"/>
        <end position="891"/>
    </location>
</feature>
<dbReference type="CDD" id="cd22413">
    <property type="entry name" value="KH-I_Vigilin_rpt10"/>
    <property type="match status" value="1"/>
</dbReference>
<feature type="domain" description="K Homology" evidence="21">
    <location>
        <begin position="361"/>
        <end position="429"/>
    </location>
</feature>
<feature type="domain" description="K Homology" evidence="21">
    <location>
        <begin position="726"/>
        <end position="795"/>
    </location>
</feature>
<keyword evidence="11" id="KW-0445">Lipid transport</keyword>
<dbReference type="CDD" id="cd22406">
    <property type="entry name" value="KH-I_Vigilin_rpt2"/>
    <property type="match status" value="1"/>
</dbReference>
<dbReference type="Pfam" id="PF24668">
    <property type="entry name" value="KH_Vigilin"/>
    <property type="match status" value="1"/>
</dbReference>
<evidence type="ECO:0000256" key="4">
    <source>
        <dbReference type="ARBA" id="ARBA00022490"/>
    </source>
</evidence>
<organism evidence="22 23">
    <name type="scientific">Oncorhynchus mykiss</name>
    <name type="common">Rainbow trout</name>
    <name type="synonym">Salmo gairdneri</name>
    <dbReference type="NCBI Taxonomy" id="8022"/>
    <lineage>
        <taxon>Eukaryota</taxon>
        <taxon>Metazoa</taxon>
        <taxon>Chordata</taxon>
        <taxon>Craniata</taxon>
        <taxon>Vertebrata</taxon>
        <taxon>Euteleostomi</taxon>
        <taxon>Actinopterygii</taxon>
        <taxon>Neopterygii</taxon>
        <taxon>Teleostei</taxon>
        <taxon>Protacanthopterygii</taxon>
        <taxon>Salmoniformes</taxon>
        <taxon>Salmonidae</taxon>
        <taxon>Salmoninae</taxon>
        <taxon>Oncorhynchus</taxon>
    </lineage>
</organism>
<dbReference type="CDD" id="cd22409">
    <property type="entry name" value="KH-I_Vigilin_rpt5"/>
    <property type="match status" value="1"/>
</dbReference>
<dbReference type="PANTHER" id="PTHR10627:SF67">
    <property type="entry name" value="HIGH DENSITY LIPOPROTEIN-BINDING PROTEIN B"/>
    <property type="match status" value="1"/>
</dbReference>
<dbReference type="PANTHER" id="PTHR10627">
    <property type="entry name" value="SCP160"/>
    <property type="match status" value="1"/>
</dbReference>